<dbReference type="OrthoDB" id="5954035at2759"/>
<feature type="domain" description="Serine aminopeptidase S33" evidence="3">
    <location>
        <begin position="173"/>
        <end position="343"/>
    </location>
</feature>
<accession>A0A2H3DPV0</accession>
<feature type="active site" description="Charge relay system" evidence="2">
    <location>
        <position position="197"/>
    </location>
</feature>
<dbReference type="InParanoid" id="A0A2H3DPV0"/>
<reference evidence="5" key="1">
    <citation type="journal article" date="2017" name="Nat. Ecol. Evol.">
        <title>Genome expansion and lineage-specific genetic innovations in the forest pathogenic fungi Armillaria.</title>
        <authorList>
            <person name="Sipos G."/>
            <person name="Prasanna A.N."/>
            <person name="Walter M.C."/>
            <person name="O'Connor E."/>
            <person name="Balint B."/>
            <person name="Krizsan K."/>
            <person name="Kiss B."/>
            <person name="Hess J."/>
            <person name="Varga T."/>
            <person name="Slot J."/>
            <person name="Riley R."/>
            <person name="Boka B."/>
            <person name="Rigling D."/>
            <person name="Barry K."/>
            <person name="Lee J."/>
            <person name="Mihaltcheva S."/>
            <person name="LaButti K."/>
            <person name="Lipzen A."/>
            <person name="Waldron R."/>
            <person name="Moloney N.M."/>
            <person name="Sperisen C."/>
            <person name="Kredics L."/>
            <person name="Vagvoelgyi C."/>
            <person name="Patrignani A."/>
            <person name="Fitzpatrick D."/>
            <person name="Nagy I."/>
            <person name="Doyle S."/>
            <person name="Anderson J.B."/>
            <person name="Grigoriev I.V."/>
            <person name="Gueldener U."/>
            <person name="Muensterkoetter M."/>
            <person name="Nagy L.G."/>
        </authorList>
    </citation>
    <scope>NUCLEOTIDE SEQUENCE [LARGE SCALE GENOMIC DNA]</scope>
    <source>
        <strain evidence="5">Ar21-2</strain>
    </source>
</reference>
<dbReference type="Gene3D" id="3.40.50.1820">
    <property type="entry name" value="alpha/beta hydrolase"/>
    <property type="match status" value="1"/>
</dbReference>
<dbReference type="PANTHER" id="PTHR10794">
    <property type="entry name" value="ABHYDROLASE DOMAIN-CONTAINING PROTEIN"/>
    <property type="match status" value="1"/>
</dbReference>
<sequence>MGLGFSSQKSQIYFPATPATVKVRRVRGSKETTHSSLRKVIERRCPTLFEDFSPAWWLFNGHLQTLYCVAGEFSHIDKIKYDRTYLHLLDGGTLSEQFVAFDEMKLTFSSDRMIRLSLSLSLSWMEESGYEAYIRAILAPACSSVEKGGLGYRGVVVNIRGCAGVPVHGGPTDDLRQALLYISHRYPSAPLIGLGFSLGANIVLRYLAEEKELSRLSTACILSCPWHLKIHSKITVANLLGPYGYVSARGIHDSLVRFLTIHFVPTFTQAPFHEALMTATVSRESTTLTQFHYHATRTPNSSVPQAYDFATVKDDATWASSLADVRIPLLTLNAKDDPVAYTTPHGVANENICMVITPGGGHLGWFESWNTRWVTRPVLQWCKMIVEDFVLERMHGRETYIAEGGFLKEVGQDHIGCMEIEGGLEGMIVGMTPEEFSFE</sequence>
<comment type="similarity">
    <text evidence="1">Belongs to the AB hydrolase superfamily. AB hydrolase 4 family.</text>
</comment>
<evidence type="ECO:0000256" key="2">
    <source>
        <dbReference type="PIRSR" id="PIRSR005211-1"/>
    </source>
</evidence>
<dbReference type="InterPro" id="IPR050960">
    <property type="entry name" value="AB_hydrolase_4_sf"/>
</dbReference>
<dbReference type="InterPro" id="IPR012020">
    <property type="entry name" value="ABHD4"/>
</dbReference>
<evidence type="ECO:0000256" key="1">
    <source>
        <dbReference type="ARBA" id="ARBA00010884"/>
    </source>
</evidence>
<name>A0A2H3DPV0_ARMGA</name>
<dbReference type="Proteomes" id="UP000217790">
    <property type="component" value="Unassembled WGS sequence"/>
</dbReference>
<gene>
    <name evidence="4" type="ORF">ARMGADRAFT_1075753</name>
</gene>
<dbReference type="STRING" id="47427.A0A2H3DPV0"/>
<organism evidence="4 5">
    <name type="scientific">Armillaria gallica</name>
    <name type="common">Bulbous honey fungus</name>
    <name type="synonym">Armillaria bulbosa</name>
    <dbReference type="NCBI Taxonomy" id="47427"/>
    <lineage>
        <taxon>Eukaryota</taxon>
        <taxon>Fungi</taxon>
        <taxon>Dikarya</taxon>
        <taxon>Basidiomycota</taxon>
        <taxon>Agaricomycotina</taxon>
        <taxon>Agaricomycetes</taxon>
        <taxon>Agaricomycetidae</taxon>
        <taxon>Agaricales</taxon>
        <taxon>Marasmiineae</taxon>
        <taxon>Physalacriaceae</taxon>
        <taxon>Armillaria</taxon>
    </lineage>
</organism>
<dbReference type="AlphaFoldDB" id="A0A2H3DPV0"/>
<proteinExistence type="inferred from homology"/>
<dbReference type="GO" id="GO:0051792">
    <property type="term" value="P:medium-chain fatty acid biosynthetic process"/>
    <property type="evidence" value="ECO:0007669"/>
    <property type="project" value="TreeGrafter"/>
</dbReference>
<dbReference type="PANTHER" id="PTHR10794:SF63">
    <property type="entry name" value="ALPHA_BETA HYDROLASE 1, ISOFORM A"/>
    <property type="match status" value="1"/>
</dbReference>
<dbReference type="GO" id="GO:0047372">
    <property type="term" value="F:monoacylglycerol lipase activity"/>
    <property type="evidence" value="ECO:0007669"/>
    <property type="project" value="TreeGrafter"/>
</dbReference>
<dbReference type="EMBL" id="KZ293649">
    <property type="protein sequence ID" value="PBK97249.1"/>
    <property type="molecule type" value="Genomic_DNA"/>
</dbReference>
<dbReference type="InterPro" id="IPR022742">
    <property type="entry name" value="Hydrolase_4"/>
</dbReference>
<protein>
    <submittedName>
        <fullName evidence="4">AB-hydrolase YheT</fullName>
    </submittedName>
</protein>
<evidence type="ECO:0000259" key="3">
    <source>
        <dbReference type="Pfam" id="PF12146"/>
    </source>
</evidence>
<evidence type="ECO:0000313" key="5">
    <source>
        <dbReference type="Proteomes" id="UP000217790"/>
    </source>
</evidence>
<feature type="active site" description="Charge relay system" evidence="2">
    <location>
        <position position="337"/>
    </location>
</feature>
<keyword evidence="5" id="KW-1185">Reference proteome</keyword>
<dbReference type="GO" id="GO:0051793">
    <property type="term" value="P:medium-chain fatty acid catabolic process"/>
    <property type="evidence" value="ECO:0007669"/>
    <property type="project" value="TreeGrafter"/>
</dbReference>
<dbReference type="PIRSF" id="PIRSF005211">
    <property type="entry name" value="Ab_hydro_YheT"/>
    <property type="match status" value="1"/>
</dbReference>
<feature type="active site" description="Charge relay system" evidence="2">
    <location>
        <position position="362"/>
    </location>
</feature>
<keyword evidence="4" id="KW-0378">Hydrolase</keyword>
<dbReference type="GO" id="GO:0008126">
    <property type="term" value="F:acetylesterase activity"/>
    <property type="evidence" value="ECO:0007669"/>
    <property type="project" value="TreeGrafter"/>
</dbReference>
<dbReference type="SUPFAM" id="SSF53474">
    <property type="entry name" value="alpha/beta-Hydrolases"/>
    <property type="match status" value="1"/>
</dbReference>
<evidence type="ECO:0000313" key="4">
    <source>
        <dbReference type="EMBL" id="PBK97249.1"/>
    </source>
</evidence>
<dbReference type="Pfam" id="PF12146">
    <property type="entry name" value="Hydrolase_4"/>
    <property type="match status" value="1"/>
</dbReference>
<dbReference type="InterPro" id="IPR029058">
    <property type="entry name" value="AB_hydrolase_fold"/>
</dbReference>
<dbReference type="OMA" id="HIGCMEI"/>